<dbReference type="InterPro" id="IPR035376">
    <property type="entry name" value="NigD_C"/>
</dbReference>
<organism evidence="8 11">
    <name type="scientific">Phocaeicola dorei</name>
    <dbReference type="NCBI Taxonomy" id="357276"/>
    <lineage>
        <taxon>Bacteria</taxon>
        <taxon>Pseudomonadati</taxon>
        <taxon>Bacteroidota</taxon>
        <taxon>Bacteroidia</taxon>
        <taxon>Bacteroidales</taxon>
        <taxon>Bacteroidaceae</taxon>
        <taxon>Phocaeicola</taxon>
    </lineage>
</organism>
<reference evidence="7" key="5">
    <citation type="submission" date="2023-10" db="EMBL/GenBank/DDBJ databases">
        <title>Genome of Potential pathogenic bacteria in Crohn's disease.</title>
        <authorList>
            <person name="Rodriguez-Palacios A."/>
        </authorList>
    </citation>
    <scope>NUCLEOTIDE SEQUENCE</scope>
    <source>
        <strain evidence="7">CavFT-hAR62</strain>
    </source>
</reference>
<feature type="domain" description="NigD-like C-terminal" evidence="3">
    <location>
        <begin position="110"/>
        <end position="225"/>
    </location>
</feature>
<feature type="domain" description="NigD-like N-terminal OB" evidence="2">
    <location>
        <begin position="39"/>
        <end position="101"/>
    </location>
</feature>
<reference evidence="6" key="4">
    <citation type="submission" date="2021-06" db="EMBL/GenBank/DDBJ databases">
        <title>Collection of gut derived symbiotic bacterial strains cultured from healthy donors.</title>
        <authorList>
            <person name="Lin H."/>
            <person name="Littmann E."/>
            <person name="Pamer E.G."/>
        </authorList>
    </citation>
    <scope>NUCLEOTIDE SEQUENCE</scope>
    <source>
        <strain evidence="6">MSK.5.10</strain>
    </source>
</reference>
<sequence length="244" mass="27439">MKYSFSSMLGAVLLFSGVFAFSACGNDESYPDSTVTIAMATVEKQPQYDAPYFILDNGEKLWVVQNAVPYRDLKTGERIFGSYTFLEAGESGFAYDIRLNDYAMVPVQDIIGLNPDNMDSIGNMKVQIKDIWFSNEYMNVRFMLNFPNPQRPILNLVVNEMIPLVNDGYAHLELRYNNNGSQGRLVPGLVSFKLGSYSPENSELKGLKVLVRPVGGEEKTYIFSYPLTDKSTPDFNLLDLAELK</sequence>
<evidence type="ECO:0000313" key="6">
    <source>
        <dbReference type="EMBL" id="MBV3124314.1"/>
    </source>
</evidence>
<reference evidence="8 11" key="1">
    <citation type="submission" date="2018-08" db="EMBL/GenBank/DDBJ databases">
        <title>A genome reference for cultivated species of the human gut microbiota.</title>
        <authorList>
            <person name="Zou Y."/>
            <person name="Xue W."/>
            <person name="Luo G."/>
        </authorList>
    </citation>
    <scope>NUCLEOTIDE SEQUENCE [LARGE SCALE GENOMIC DNA]</scope>
    <source>
        <strain evidence="8 11">AF14-1AC</strain>
    </source>
</reference>
<dbReference type="Proteomes" id="UP000294834">
    <property type="component" value="Unassembled WGS sequence"/>
</dbReference>
<reference evidence="12 13" key="3">
    <citation type="journal article" date="2019" name="Nat. Microbiol.">
        <title>Genomic variation and strain-specific functional adaptation in the human gut microbiome during early life.</title>
        <authorList>
            <person name="Vatanen T."/>
            <person name="Plichta D.R."/>
            <person name="Somani J."/>
            <person name="Munch P.C."/>
            <person name="Arthur T.D."/>
            <person name="Hall A.B."/>
            <person name="Rudolf S."/>
            <person name="Oakeley E.J."/>
            <person name="Ke X."/>
            <person name="Young R.A."/>
            <person name="Haiser H.J."/>
            <person name="Kolde R."/>
            <person name="Yassour M."/>
            <person name="Luopajarvi K."/>
            <person name="Siljander H."/>
            <person name="Virtanen S.M."/>
            <person name="Ilonen J."/>
            <person name="Uibo R."/>
            <person name="Tillmann V."/>
            <person name="Mokurov S."/>
            <person name="Dorshakova N."/>
            <person name="Porter J.A."/>
            <person name="McHardy A.C."/>
            <person name="Lahdesmaki H."/>
            <person name="Vlamakis H."/>
            <person name="Huttenhower C."/>
            <person name="Knip M."/>
            <person name="Xavier R.J."/>
        </authorList>
    </citation>
    <scope>NUCLEOTIDE SEQUENCE [LARGE SCALE GENOMIC DNA]</scope>
    <source>
        <strain evidence="9 12">RJX1047</strain>
        <strain evidence="10 13">RJX1052</strain>
    </source>
</reference>
<evidence type="ECO:0000313" key="8">
    <source>
        <dbReference type="EMBL" id="RGV80007.1"/>
    </source>
</evidence>
<dbReference type="Proteomes" id="UP000283678">
    <property type="component" value="Unassembled WGS sequence"/>
</dbReference>
<dbReference type="EMBL" id="VVZB01000010">
    <property type="protein sequence ID" value="KAA5381101.1"/>
    <property type="molecule type" value="Genomic_DNA"/>
</dbReference>
<evidence type="ECO:0000313" key="11">
    <source>
        <dbReference type="Proteomes" id="UP000283678"/>
    </source>
</evidence>
<evidence type="ECO:0000313" key="9">
    <source>
        <dbReference type="EMBL" id="TDA73164.1"/>
    </source>
</evidence>
<dbReference type="Gene3D" id="2.40.50.500">
    <property type="entry name" value="NigD-like N-terminal OB domain"/>
    <property type="match status" value="1"/>
</dbReference>
<dbReference type="EMBL" id="JAHOAX010000013">
    <property type="protein sequence ID" value="MBV3124314.1"/>
    <property type="molecule type" value="Genomic_DNA"/>
</dbReference>
<dbReference type="Proteomes" id="UP001181086">
    <property type="component" value="Unassembled WGS sequence"/>
</dbReference>
<dbReference type="KEGG" id="bdo:EL88_17690"/>
<comment type="caution">
    <text evidence="8">The sequence shown here is derived from an EMBL/GenBank/DDBJ whole genome shotgun (WGS) entry which is preliminary data.</text>
</comment>
<dbReference type="InterPro" id="IPR024299">
    <property type="entry name" value="NigD-like_OB_dom"/>
</dbReference>
<gene>
    <name evidence="8" type="ORF">DWW04_06305</name>
    <name evidence="9" type="ORF">E1I98_17375</name>
    <name evidence="10" type="ORF">E1J06_03260</name>
    <name evidence="5" type="ORF">F2Y61_16425</name>
    <name evidence="4" type="ORF">F2Z07_07475</name>
    <name evidence="6" type="ORF">KSU80_14165</name>
    <name evidence="7" type="ORF">RVH45_13160</name>
</gene>
<name>A0A076IW86_9BACT</name>
<dbReference type="EMBL" id="SLTU01000002">
    <property type="protein sequence ID" value="TDA73164.1"/>
    <property type="molecule type" value="Genomic_DNA"/>
</dbReference>
<protein>
    <submittedName>
        <fullName evidence="6">NigD-like protein</fullName>
    </submittedName>
</protein>
<evidence type="ECO:0000313" key="12">
    <source>
        <dbReference type="Proteomes" id="UP000294527"/>
    </source>
</evidence>
<dbReference type="InterPro" id="IPR038143">
    <property type="entry name" value="NigD-like_C_dom_sf"/>
</dbReference>
<dbReference type="Proteomes" id="UP000777173">
    <property type="component" value="Unassembled WGS sequence"/>
</dbReference>
<evidence type="ECO:0000259" key="3">
    <source>
        <dbReference type="Pfam" id="PF17415"/>
    </source>
</evidence>
<dbReference type="Proteomes" id="UP000294527">
    <property type="component" value="Unassembled WGS sequence"/>
</dbReference>
<dbReference type="EMBL" id="QRZL01000004">
    <property type="protein sequence ID" value="RGV80007.1"/>
    <property type="molecule type" value="Genomic_DNA"/>
</dbReference>
<dbReference type="eggNOG" id="ENOG5030XB0">
    <property type="taxonomic scope" value="Bacteria"/>
</dbReference>
<reference evidence="14 15" key="2">
    <citation type="journal article" date="2019" name="Nat. Med.">
        <title>A library of human gut bacterial isolates paired with longitudinal multiomics data enables mechanistic microbiome research.</title>
        <authorList>
            <person name="Poyet M."/>
            <person name="Groussin M."/>
            <person name="Gibbons S.M."/>
            <person name="Avila-Pacheco J."/>
            <person name="Jiang X."/>
            <person name="Kearney S.M."/>
            <person name="Perrotta A.R."/>
            <person name="Berdy B."/>
            <person name="Zhao S."/>
            <person name="Lieberman T.D."/>
            <person name="Swanson P.K."/>
            <person name="Smith M."/>
            <person name="Roesemann S."/>
            <person name="Alexander J.E."/>
            <person name="Rich S.A."/>
            <person name="Livny J."/>
            <person name="Vlamakis H."/>
            <person name="Clish C."/>
            <person name="Bullock K."/>
            <person name="Deik A."/>
            <person name="Scott J."/>
            <person name="Pierce K.A."/>
            <person name="Xavier R.J."/>
            <person name="Alm E.J."/>
        </authorList>
    </citation>
    <scope>NUCLEOTIDE SEQUENCE [LARGE SCALE GENOMIC DNA]</scope>
    <source>
        <strain evidence="4 15">BIOML-A25</strain>
        <strain evidence="5 14">BIOML-A5</strain>
    </source>
</reference>
<proteinExistence type="predicted"/>
<dbReference type="Proteomes" id="UP000347681">
    <property type="component" value="Unassembled WGS sequence"/>
</dbReference>
<dbReference type="AlphaFoldDB" id="A0A076IW86"/>
<evidence type="ECO:0000313" key="15">
    <source>
        <dbReference type="Proteomes" id="UP000481700"/>
    </source>
</evidence>
<feature type="signal peptide" evidence="1">
    <location>
        <begin position="1"/>
        <end position="20"/>
    </location>
</feature>
<accession>A0A076IW86</accession>
<dbReference type="InterPro" id="IPR038179">
    <property type="entry name" value="NigD-like_N_sf"/>
</dbReference>
<evidence type="ECO:0000313" key="10">
    <source>
        <dbReference type="EMBL" id="TDB06501.1"/>
    </source>
</evidence>
<evidence type="ECO:0000313" key="7">
    <source>
        <dbReference type="EMBL" id="MDU0270812.1"/>
    </source>
</evidence>
<dbReference type="Proteomes" id="UP000481700">
    <property type="component" value="Unassembled WGS sequence"/>
</dbReference>
<evidence type="ECO:0000313" key="14">
    <source>
        <dbReference type="Proteomes" id="UP000347681"/>
    </source>
</evidence>
<evidence type="ECO:0000313" key="13">
    <source>
        <dbReference type="Proteomes" id="UP000294834"/>
    </source>
</evidence>
<dbReference type="EMBL" id="SLTX01000001">
    <property type="protein sequence ID" value="TDB06501.1"/>
    <property type="molecule type" value="Genomic_DNA"/>
</dbReference>
<dbReference type="KEGG" id="bdh:GV66_09865"/>
<dbReference type="Gene3D" id="2.60.40.2370">
    <property type="entry name" value="NigD-like, C-terminal beta sandwich domain"/>
    <property type="match status" value="1"/>
</dbReference>
<evidence type="ECO:0000256" key="1">
    <source>
        <dbReference type="SAM" id="SignalP"/>
    </source>
</evidence>
<dbReference type="RefSeq" id="WP_007845865.1">
    <property type="nucleotide sequence ID" value="NZ_BAABYF010000002.1"/>
</dbReference>
<feature type="chain" id="PRO_5014216633" evidence="1">
    <location>
        <begin position="21"/>
        <end position="244"/>
    </location>
</feature>
<evidence type="ECO:0000313" key="5">
    <source>
        <dbReference type="EMBL" id="KAA5381101.1"/>
    </source>
</evidence>
<dbReference type="EMBL" id="JAWDEV010000010">
    <property type="protein sequence ID" value="MDU0270812.1"/>
    <property type="molecule type" value="Genomic_DNA"/>
</dbReference>
<dbReference type="EMBL" id="VVZV01000007">
    <property type="protein sequence ID" value="KAA5321326.1"/>
    <property type="molecule type" value="Genomic_DNA"/>
</dbReference>
<dbReference type="Pfam" id="PF17415">
    <property type="entry name" value="NigD_C"/>
    <property type="match status" value="1"/>
</dbReference>
<dbReference type="PROSITE" id="PS51257">
    <property type="entry name" value="PROKAR_LIPOPROTEIN"/>
    <property type="match status" value="1"/>
</dbReference>
<dbReference type="Pfam" id="PF12667">
    <property type="entry name" value="NigD_N"/>
    <property type="match status" value="1"/>
</dbReference>
<keyword evidence="1" id="KW-0732">Signal</keyword>
<evidence type="ECO:0000313" key="4">
    <source>
        <dbReference type="EMBL" id="KAA5321326.1"/>
    </source>
</evidence>
<evidence type="ECO:0000259" key="2">
    <source>
        <dbReference type="Pfam" id="PF12667"/>
    </source>
</evidence>